<dbReference type="Gene3D" id="3.40.50.880">
    <property type="match status" value="1"/>
</dbReference>
<dbReference type="Pfam" id="PF00117">
    <property type="entry name" value="GATase"/>
    <property type="match status" value="1"/>
</dbReference>
<dbReference type="GO" id="GO:0004088">
    <property type="term" value="F:carbamoyl-phosphate synthase (glutamine-hydrolyzing) activity"/>
    <property type="evidence" value="ECO:0007669"/>
    <property type="project" value="UniProtKB-UniRule"/>
</dbReference>
<keyword evidence="5 8" id="KW-0067">ATP-binding</keyword>
<proteinExistence type="inferred from homology"/>
<dbReference type="EMBL" id="MFJM01000005">
    <property type="protein sequence ID" value="OGG19183.1"/>
    <property type="molecule type" value="Genomic_DNA"/>
</dbReference>
<evidence type="ECO:0000256" key="5">
    <source>
        <dbReference type="ARBA" id="ARBA00022840"/>
    </source>
</evidence>
<dbReference type="PANTHER" id="PTHR43418:SF7">
    <property type="entry name" value="CARBAMOYL-PHOSPHATE SYNTHASE SMALL CHAIN"/>
    <property type="match status" value="1"/>
</dbReference>
<dbReference type="Gene3D" id="3.50.30.20">
    <property type="entry name" value="Carbamoyl-phosphate synthase small subunit, N-terminal domain"/>
    <property type="match status" value="1"/>
</dbReference>
<keyword evidence="8" id="KW-0055">Arginine biosynthesis</keyword>
<sequence length="368" mass="41843">MGEKGYLILENGQIYQGLSFGSIKEVKGEVVFNTGMVGYPEGFTDPSYYGQILVSTYPLIGNYGVPDNLNSHGLNTNFESDKIQIRGLIVTQYIDHRKHWQSRQTLSEWLSSQQIPALSGIDTRFLTKTLREKGVMKGIITFSNPPESIGGFSFYDINKDNLVPFVSCNKIIKYGSGKIKVLFIDCGLKLNQIRLMLDFDTTVIRVPWNYNPFTAKNPPQFDALFISNGPGDPRNMPQTISTIGQALKREIPTFGICLGHQLMALATGAEVYKLKYGHRGQNQPVINQMDGKSYITSQNHGYSVIIDSIPREWNIWFTNLNDQTNEGIIHKKKPYFSAQFHPEDKPGPNDCRWLFAYYFDRVKKWLKI</sequence>
<evidence type="ECO:0000256" key="7">
    <source>
        <dbReference type="ARBA" id="ARBA00048816"/>
    </source>
</evidence>
<dbReference type="GO" id="GO:0005524">
    <property type="term" value="F:ATP binding"/>
    <property type="evidence" value="ECO:0007669"/>
    <property type="project" value="UniProtKB-UniRule"/>
</dbReference>
<dbReference type="GO" id="GO:0006207">
    <property type="term" value="P:'de novo' pyrimidine nucleobase biosynthetic process"/>
    <property type="evidence" value="ECO:0007669"/>
    <property type="project" value="InterPro"/>
</dbReference>
<evidence type="ECO:0000256" key="2">
    <source>
        <dbReference type="ARBA" id="ARBA00007800"/>
    </source>
</evidence>
<dbReference type="InterPro" id="IPR006274">
    <property type="entry name" value="CarbamoylP_synth_ssu"/>
</dbReference>
<feature type="binding site" evidence="8">
    <location>
        <position position="258"/>
    </location>
    <ligand>
        <name>L-glutamine</name>
        <dbReference type="ChEBI" id="CHEBI:58359"/>
    </ligand>
</feature>
<dbReference type="SUPFAM" id="SSF52317">
    <property type="entry name" value="Class I glutamine amidotransferase-like"/>
    <property type="match status" value="1"/>
</dbReference>
<comment type="caution">
    <text evidence="10">The sequence shown here is derived from an EMBL/GenBank/DDBJ whole genome shotgun (WGS) entry which is preliminary data.</text>
</comment>
<comment type="pathway">
    <text evidence="8">Pyrimidine metabolism; UMP biosynthesis via de novo pathway; (S)-dihydroorotate from bicarbonate: step 1/3.</text>
</comment>
<protein>
    <recommendedName>
        <fullName evidence="8">Carbamoyl phosphate synthase small chain</fullName>
        <ecNumber evidence="8">6.3.5.5</ecNumber>
    </recommendedName>
    <alternativeName>
        <fullName evidence="8">Carbamoyl phosphate synthetase glutamine chain</fullName>
    </alternativeName>
</protein>
<dbReference type="SUPFAM" id="SSF52021">
    <property type="entry name" value="Carbamoyl phosphate synthetase, small subunit N-terminal domain"/>
    <property type="match status" value="1"/>
</dbReference>
<keyword evidence="8" id="KW-0028">Amino-acid biosynthesis</keyword>
<keyword evidence="4 8" id="KW-0547">Nucleotide-binding</keyword>
<dbReference type="NCBIfam" id="NF009475">
    <property type="entry name" value="PRK12838.1"/>
    <property type="match status" value="1"/>
</dbReference>
<comment type="subunit">
    <text evidence="8">Composed of two chains; the small (or glutamine) chain promotes the hydrolysis of glutamine to ammonia, which is used by the large (or ammonia) chain to synthesize carbamoyl phosphate. Tetramer of heterodimers (alpha,beta)4.</text>
</comment>
<comment type="similarity">
    <text evidence="2 8">Belongs to the CarA family.</text>
</comment>
<evidence type="ECO:0000313" key="10">
    <source>
        <dbReference type="EMBL" id="OGG19183.1"/>
    </source>
</evidence>
<dbReference type="FunFam" id="3.50.30.20:FF:000002">
    <property type="entry name" value="Carbamoyl-phosphate synthase 1, mitochondrial"/>
    <property type="match status" value="1"/>
</dbReference>
<feature type="binding site" evidence="8">
    <location>
        <position position="301"/>
    </location>
    <ligand>
        <name>L-glutamine</name>
        <dbReference type="ChEBI" id="CHEBI:58359"/>
    </ligand>
</feature>
<dbReference type="InterPro" id="IPR002474">
    <property type="entry name" value="CarbamoylP_synth_ssu_N"/>
</dbReference>
<feature type="active site" evidence="8">
    <location>
        <position position="343"/>
    </location>
</feature>
<dbReference type="SMART" id="SM01097">
    <property type="entry name" value="CPSase_sm_chain"/>
    <property type="match status" value="1"/>
</dbReference>
<dbReference type="PANTHER" id="PTHR43418">
    <property type="entry name" value="MULTIFUNCTIONAL TRYPTOPHAN BIOSYNTHESIS PROTEIN-RELATED"/>
    <property type="match status" value="1"/>
</dbReference>
<feature type="region of interest" description="CPSase" evidence="8">
    <location>
        <begin position="1"/>
        <end position="178"/>
    </location>
</feature>
<gene>
    <name evidence="8" type="primary">carA</name>
    <name evidence="10" type="ORF">A3D78_05510</name>
</gene>
<feature type="binding site" evidence="8">
    <location>
        <position position="299"/>
    </location>
    <ligand>
        <name>L-glutamine</name>
        <dbReference type="ChEBI" id="CHEBI:58359"/>
    </ligand>
</feature>
<feature type="binding site" evidence="8">
    <location>
        <position position="261"/>
    </location>
    <ligand>
        <name>L-glutamine</name>
        <dbReference type="ChEBI" id="CHEBI:58359"/>
    </ligand>
</feature>
<dbReference type="CDD" id="cd01744">
    <property type="entry name" value="GATase1_CPSase"/>
    <property type="match status" value="1"/>
</dbReference>
<evidence type="ECO:0000256" key="4">
    <source>
        <dbReference type="ARBA" id="ARBA00022741"/>
    </source>
</evidence>
<evidence type="ECO:0000256" key="8">
    <source>
        <dbReference type="HAMAP-Rule" id="MF_01209"/>
    </source>
</evidence>
<dbReference type="Pfam" id="PF00988">
    <property type="entry name" value="CPSase_sm_chain"/>
    <property type="match status" value="1"/>
</dbReference>
<dbReference type="Proteomes" id="UP000176253">
    <property type="component" value="Unassembled WGS sequence"/>
</dbReference>
<comment type="catalytic activity">
    <reaction evidence="8">
        <text>L-glutamine + H2O = L-glutamate + NH4(+)</text>
        <dbReference type="Rhea" id="RHEA:15889"/>
        <dbReference type="ChEBI" id="CHEBI:15377"/>
        <dbReference type="ChEBI" id="CHEBI:28938"/>
        <dbReference type="ChEBI" id="CHEBI:29985"/>
        <dbReference type="ChEBI" id="CHEBI:58359"/>
    </reaction>
</comment>
<name>A0A1F6A394_9BACT</name>
<evidence type="ECO:0000256" key="1">
    <source>
        <dbReference type="ARBA" id="ARBA00005077"/>
    </source>
</evidence>
<keyword evidence="3 8" id="KW-0436">Ligase</keyword>
<keyword evidence="6 8" id="KW-0315">Glutamine amidotransferase</keyword>
<dbReference type="UniPathway" id="UPA00068">
    <property type="reaction ID" value="UER00171"/>
</dbReference>
<feature type="binding site" evidence="8">
    <location>
        <position position="302"/>
    </location>
    <ligand>
        <name>L-glutamine</name>
        <dbReference type="ChEBI" id="CHEBI:58359"/>
    </ligand>
</feature>
<dbReference type="InterPro" id="IPR036480">
    <property type="entry name" value="CarbP_synth_ssu_N_sf"/>
</dbReference>
<dbReference type="PRINTS" id="PR00099">
    <property type="entry name" value="CPSGATASE"/>
</dbReference>
<dbReference type="GO" id="GO:0006541">
    <property type="term" value="P:glutamine metabolic process"/>
    <property type="evidence" value="ECO:0007669"/>
    <property type="project" value="InterPro"/>
</dbReference>
<reference evidence="10 11" key="1">
    <citation type="journal article" date="2016" name="Nat. Commun.">
        <title>Thousands of microbial genomes shed light on interconnected biogeochemical processes in an aquifer system.</title>
        <authorList>
            <person name="Anantharaman K."/>
            <person name="Brown C.T."/>
            <person name="Hug L.A."/>
            <person name="Sharon I."/>
            <person name="Castelle C.J."/>
            <person name="Probst A.J."/>
            <person name="Thomas B.C."/>
            <person name="Singh A."/>
            <person name="Wilkins M.J."/>
            <person name="Karaoz U."/>
            <person name="Brodie E.L."/>
            <person name="Williams K.H."/>
            <person name="Hubbard S.S."/>
            <person name="Banfield J.F."/>
        </authorList>
    </citation>
    <scope>NUCLEOTIDE SEQUENCE [LARGE SCALE GENOMIC DNA]</scope>
</reference>
<dbReference type="GO" id="GO:0004359">
    <property type="term" value="F:glutaminase activity"/>
    <property type="evidence" value="ECO:0007669"/>
    <property type="project" value="RHEA"/>
</dbReference>
<keyword evidence="8" id="KW-0665">Pyrimidine biosynthesis</keyword>
<dbReference type="PRINTS" id="PR00096">
    <property type="entry name" value="GATASE"/>
</dbReference>
<dbReference type="AlphaFoldDB" id="A0A1F6A394"/>
<evidence type="ECO:0000256" key="6">
    <source>
        <dbReference type="ARBA" id="ARBA00022962"/>
    </source>
</evidence>
<dbReference type="STRING" id="1798383.A3D78_05510"/>
<comment type="pathway">
    <text evidence="1 8">Amino-acid biosynthesis; L-arginine biosynthesis; carbamoyl phosphate from bicarbonate: step 1/1.</text>
</comment>
<feature type="binding site" evidence="8">
    <location>
        <position position="47"/>
    </location>
    <ligand>
        <name>L-glutamine</name>
        <dbReference type="ChEBI" id="CHEBI:58359"/>
    </ligand>
</feature>
<dbReference type="GO" id="GO:0006526">
    <property type="term" value="P:L-arginine biosynthetic process"/>
    <property type="evidence" value="ECO:0007669"/>
    <property type="project" value="UniProtKB-UniRule"/>
</dbReference>
<dbReference type="UniPathway" id="UPA00070">
    <property type="reaction ID" value="UER00115"/>
</dbReference>
<dbReference type="GO" id="GO:0044205">
    <property type="term" value="P:'de novo' UMP biosynthetic process"/>
    <property type="evidence" value="ECO:0007669"/>
    <property type="project" value="UniProtKB-UniRule"/>
</dbReference>
<dbReference type="PROSITE" id="PS51273">
    <property type="entry name" value="GATASE_TYPE_1"/>
    <property type="match status" value="1"/>
</dbReference>
<dbReference type="InterPro" id="IPR050472">
    <property type="entry name" value="Anth_synth/Amidotransfase"/>
</dbReference>
<evidence type="ECO:0000256" key="3">
    <source>
        <dbReference type="ARBA" id="ARBA00022598"/>
    </source>
</evidence>
<evidence type="ECO:0000313" key="11">
    <source>
        <dbReference type="Proteomes" id="UP000176253"/>
    </source>
</evidence>
<dbReference type="NCBIfam" id="TIGR01368">
    <property type="entry name" value="CPSaseIIsmall"/>
    <property type="match status" value="1"/>
</dbReference>
<feature type="binding site" evidence="8">
    <location>
        <position position="229"/>
    </location>
    <ligand>
        <name>L-glutamine</name>
        <dbReference type="ChEBI" id="CHEBI:58359"/>
    </ligand>
</feature>
<evidence type="ECO:0000259" key="9">
    <source>
        <dbReference type="SMART" id="SM01097"/>
    </source>
</evidence>
<organism evidence="10 11">
    <name type="scientific">Candidatus Gottesmanbacteria bacterium RIFCSPHIGHO2_02_FULL_39_14</name>
    <dbReference type="NCBI Taxonomy" id="1798383"/>
    <lineage>
        <taxon>Bacteria</taxon>
        <taxon>Candidatus Gottesmaniibacteriota</taxon>
    </lineage>
</organism>
<dbReference type="InterPro" id="IPR035686">
    <property type="entry name" value="CPSase_GATase1"/>
</dbReference>
<dbReference type="InterPro" id="IPR017926">
    <property type="entry name" value="GATASE"/>
</dbReference>
<comment type="function">
    <text evidence="8">Small subunit of the glutamine-dependent carbamoyl phosphate synthetase (CPSase). CPSase catalyzes the formation of carbamoyl phosphate from the ammonia moiety of glutamine, carbonate, and phosphate donated by ATP, constituting the first step of 2 biosynthetic pathways, one leading to arginine and/or urea and the other to pyrimidine nucleotides. The small subunit (glutamine amidotransferase) binds and cleaves glutamine to supply the large subunit with the substrate ammonia.</text>
</comment>
<feature type="domain" description="Carbamoyl-phosphate synthase small subunit N-terminal" evidence="9">
    <location>
        <begin position="3"/>
        <end position="141"/>
    </location>
</feature>
<dbReference type="HAMAP" id="MF_01209">
    <property type="entry name" value="CPSase_S_chain"/>
    <property type="match status" value="1"/>
</dbReference>
<accession>A0A1F6A394</accession>
<dbReference type="PRINTS" id="PR00097">
    <property type="entry name" value="ANTSNTHASEII"/>
</dbReference>
<feature type="binding site" evidence="8">
    <location>
        <position position="231"/>
    </location>
    <ligand>
        <name>L-glutamine</name>
        <dbReference type="ChEBI" id="CHEBI:58359"/>
    </ligand>
</feature>
<dbReference type="EC" id="6.3.5.5" evidence="8"/>
<comment type="catalytic activity">
    <reaction evidence="7 8">
        <text>hydrogencarbonate + L-glutamine + 2 ATP + H2O = carbamoyl phosphate + L-glutamate + 2 ADP + phosphate + 2 H(+)</text>
        <dbReference type="Rhea" id="RHEA:18633"/>
        <dbReference type="ChEBI" id="CHEBI:15377"/>
        <dbReference type="ChEBI" id="CHEBI:15378"/>
        <dbReference type="ChEBI" id="CHEBI:17544"/>
        <dbReference type="ChEBI" id="CHEBI:29985"/>
        <dbReference type="ChEBI" id="CHEBI:30616"/>
        <dbReference type="ChEBI" id="CHEBI:43474"/>
        <dbReference type="ChEBI" id="CHEBI:58228"/>
        <dbReference type="ChEBI" id="CHEBI:58359"/>
        <dbReference type="ChEBI" id="CHEBI:456216"/>
        <dbReference type="EC" id="6.3.5.5"/>
    </reaction>
</comment>
<feature type="active site" evidence="8">
    <location>
        <position position="341"/>
    </location>
</feature>
<dbReference type="InterPro" id="IPR029062">
    <property type="entry name" value="Class_I_gatase-like"/>
</dbReference>
<feature type="active site" description="Nucleophile" evidence="8">
    <location>
        <position position="257"/>
    </location>
</feature>